<evidence type="ECO:0000313" key="4">
    <source>
        <dbReference type="EMBL" id="QDL55526.1"/>
    </source>
</evidence>
<dbReference type="PANTHER" id="PTHR43649">
    <property type="entry name" value="ARABINOSE-BINDING PROTEIN-RELATED"/>
    <property type="match status" value="1"/>
</dbReference>
<comment type="subcellular location">
    <subcellularLocation>
        <location evidence="1">Periplasm</location>
    </subcellularLocation>
</comment>
<comment type="similarity">
    <text evidence="2">Belongs to the bacterial solute-binding protein 1 family.</text>
</comment>
<keyword evidence="3" id="KW-0472">Membrane</keyword>
<organism evidence="4 5">
    <name type="scientific">Rhodoferax aquaticus</name>
    <dbReference type="NCBI Taxonomy" id="2527691"/>
    <lineage>
        <taxon>Bacteria</taxon>
        <taxon>Pseudomonadati</taxon>
        <taxon>Pseudomonadota</taxon>
        <taxon>Betaproteobacteria</taxon>
        <taxon>Burkholderiales</taxon>
        <taxon>Comamonadaceae</taxon>
        <taxon>Rhodoferax</taxon>
    </lineage>
</organism>
<keyword evidence="3" id="KW-1133">Transmembrane helix</keyword>
<dbReference type="EMBL" id="CP036282">
    <property type="protein sequence ID" value="QDL55526.1"/>
    <property type="molecule type" value="Genomic_DNA"/>
</dbReference>
<dbReference type="Pfam" id="PF01547">
    <property type="entry name" value="SBP_bac_1"/>
    <property type="match status" value="1"/>
</dbReference>
<dbReference type="Proteomes" id="UP000317365">
    <property type="component" value="Chromosome"/>
</dbReference>
<evidence type="ECO:0000313" key="5">
    <source>
        <dbReference type="Proteomes" id="UP000317365"/>
    </source>
</evidence>
<accession>A0A515ES82</accession>
<dbReference type="AlphaFoldDB" id="A0A515ES82"/>
<dbReference type="KEGG" id="rhg:EXZ61_15835"/>
<dbReference type="SUPFAM" id="SSF53850">
    <property type="entry name" value="Periplasmic binding protein-like II"/>
    <property type="match status" value="1"/>
</dbReference>
<dbReference type="CDD" id="cd13585">
    <property type="entry name" value="PBP2_TMBP_like"/>
    <property type="match status" value="1"/>
</dbReference>
<dbReference type="Gene3D" id="3.40.190.10">
    <property type="entry name" value="Periplasmic binding protein-like II"/>
    <property type="match status" value="1"/>
</dbReference>
<keyword evidence="3" id="KW-0812">Transmembrane</keyword>
<evidence type="ECO:0000256" key="2">
    <source>
        <dbReference type="ARBA" id="ARBA00008520"/>
    </source>
</evidence>
<name>A0A515ES82_9BURK</name>
<feature type="transmembrane region" description="Helical" evidence="3">
    <location>
        <begin position="46"/>
        <end position="66"/>
    </location>
</feature>
<dbReference type="GO" id="GO:0042597">
    <property type="term" value="C:periplasmic space"/>
    <property type="evidence" value="ECO:0007669"/>
    <property type="project" value="UniProtKB-SubCell"/>
</dbReference>
<dbReference type="InterPro" id="IPR006059">
    <property type="entry name" value="SBP"/>
</dbReference>
<protein>
    <submittedName>
        <fullName evidence="4">Sugar ABC transporter substrate-binding protein</fullName>
    </submittedName>
</protein>
<dbReference type="InterPro" id="IPR050490">
    <property type="entry name" value="Bact_solute-bd_prot1"/>
</dbReference>
<keyword evidence="5" id="KW-1185">Reference proteome</keyword>
<evidence type="ECO:0000256" key="3">
    <source>
        <dbReference type="SAM" id="Phobius"/>
    </source>
</evidence>
<proteinExistence type="inferred from homology"/>
<gene>
    <name evidence="4" type="ORF">EXZ61_15835</name>
</gene>
<dbReference type="PANTHER" id="PTHR43649:SF12">
    <property type="entry name" value="DIACETYLCHITOBIOSE BINDING PROTEIN DASA"/>
    <property type="match status" value="1"/>
</dbReference>
<reference evidence="5" key="1">
    <citation type="submission" date="2019-02" db="EMBL/GenBank/DDBJ databases">
        <title>Complete genome sequence of Rhodoferax sp. Gr-4.</title>
        <authorList>
            <person name="Jin L."/>
        </authorList>
    </citation>
    <scope>NUCLEOTIDE SEQUENCE [LARGE SCALE GENOMIC DNA]</scope>
    <source>
        <strain evidence="5">Gr-4</strain>
    </source>
</reference>
<sequence length="464" mass="51332">MWGLKTPKTCGKTCRTHWQPHTQHSPNPGVDRIFFQHKKETSMRKIALVGSLLLAGVLSSGLVHAGKLKVVEVITSPERTKLLQTQLADFQKANPGTTVELITIPWDGAFEKVLVMFKSGQIPDVIEMPERWSALYVKGKQIEALDPWLKNSKDLASLQKAVREAGKFGGDKTYQIPYGFYMKALFYNKKMLAQAGVQPPKTHDEFVKAVETVSTKLPGKYGYCLRGGKGGGFEWITYPTAYGANGAYFDKDGNSLYSTPAFQKGMQMLVDFYQKGYAPKESISWGFNEIVTGFYSGTCAMLQQDADALIGIAEKMDSKDFGVIPVPLSANGKAYPNTGFAGWAMTSASTNKDEGWKLIQHLSANKQNIEWAKLVGVLPVHQGAESDSAFAGEHWAGWFQTLKQADKYVQLTPPVYLPEWGAMYDKTMVENGQELLLGKRKVADVAKQWSDTLSAAQHKFDAAK</sequence>
<reference evidence="5" key="2">
    <citation type="journal article" date="2020" name="Int. J. Syst. Evol. Microbiol.">
        <title>Genomic insights into a novel species Rhodoferax aquaticus sp. nov., isolated from freshwater.</title>
        <authorList>
            <person name="Li T."/>
            <person name="Zhuo Y."/>
            <person name="Jin C.Z."/>
            <person name="Wu X."/>
            <person name="Ko S.R."/>
            <person name="Jin F.J."/>
            <person name="Ahn C.Y."/>
            <person name="Oh H.M."/>
            <person name="Lee H.G."/>
            <person name="Jin L."/>
        </authorList>
    </citation>
    <scope>NUCLEOTIDE SEQUENCE [LARGE SCALE GENOMIC DNA]</scope>
    <source>
        <strain evidence="5">Gr-4</strain>
    </source>
</reference>
<evidence type="ECO:0000256" key="1">
    <source>
        <dbReference type="ARBA" id="ARBA00004418"/>
    </source>
</evidence>